<dbReference type="FunFam" id="3.40.50.150:FF:000053">
    <property type="entry name" value="Release factor glutamine methyltransferase"/>
    <property type="match status" value="1"/>
</dbReference>
<dbReference type="PANTHER" id="PTHR18895">
    <property type="entry name" value="HEMK METHYLTRANSFERASE"/>
    <property type="match status" value="1"/>
</dbReference>
<dbReference type="NCBIfam" id="TIGR00536">
    <property type="entry name" value="hemK_fam"/>
    <property type="match status" value="1"/>
</dbReference>
<dbReference type="EMBL" id="UHJG01000001">
    <property type="protein sequence ID" value="SUP99316.1"/>
    <property type="molecule type" value="Genomic_DNA"/>
</dbReference>
<dbReference type="EC" id="2.1.1.297" evidence="5"/>
<feature type="binding site" evidence="5">
    <location>
        <position position="168"/>
    </location>
    <ligand>
        <name>S-adenosyl-L-methionine</name>
        <dbReference type="ChEBI" id="CHEBI:59789"/>
    </ligand>
</feature>
<feature type="binding site" evidence="5">
    <location>
        <position position="182"/>
    </location>
    <ligand>
        <name>S-adenosyl-L-methionine</name>
        <dbReference type="ChEBI" id="CHEBI:59789"/>
    </ligand>
</feature>
<dbReference type="InterPro" id="IPR025714">
    <property type="entry name" value="Methyltranfer_dom"/>
</dbReference>
<feature type="domain" description="Release factor glutamine methyltransferase N-terminal" evidence="7">
    <location>
        <begin position="6"/>
        <end position="73"/>
    </location>
</feature>
<dbReference type="Gene3D" id="1.10.8.10">
    <property type="entry name" value="DNA helicase RuvA subunit, C-terminal domain"/>
    <property type="match status" value="1"/>
</dbReference>
<dbReference type="InterPro" id="IPR040758">
    <property type="entry name" value="PrmC_N"/>
</dbReference>
<evidence type="ECO:0000313" key="9">
    <source>
        <dbReference type="EMBL" id="SUP99316.1"/>
    </source>
</evidence>
<feature type="binding site" evidence="5">
    <location>
        <begin position="117"/>
        <end position="121"/>
    </location>
    <ligand>
        <name>S-adenosyl-L-methionine</name>
        <dbReference type="ChEBI" id="CHEBI:59789"/>
    </ligand>
</feature>
<dbReference type="GeneID" id="66879292"/>
<keyword evidence="3 5" id="KW-0949">S-adenosyl-L-methionine</keyword>
<evidence type="ECO:0000313" key="10">
    <source>
        <dbReference type="Proteomes" id="UP000255169"/>
    </source>
</evidence>
<sequence length="281" mass="30820">MDYQRWLALAAARFQHSDSPKRDAEILLGFVTGRPRTFLLAFGETELTAEQEVQLAELAERREQGEPIAYLVGEREFWSLPLSVSPATLIPRPDTECLVEQALMRLPEPACQILDLGTGTGAIALALASERPDCRVTGVDVQADAVALARHNAEKLALTNVQFLQGSWFTPINGRFSLIVSNPPYIDANDPHLAQGDVRYEPHSALVAEAKGMADLAAIVQQAPDHLEPAGWLLLEHGWQQAAGVRELLLQAGFSAVSTCKDYGNNDRVSLGQWLPKMTHH</sequence>
<feature type="binding site" evidence="5">
    <location>
        <begin position="182"/>
        <end position="185"/>
    </location>
    <ligand>
        <name>substrate</name>
    </ligand>
</feature>
<evidence type="ECO:0000256" key="3">
    <source>
        <dbReference type="ARBA" id="ARBA00022691"/>
    </source>
</evidence>
<dbReference type="CDD" id="cd02440">
    <property type="entry name" value="AdoMet_MTases"/>
    <property type="match status" value="1"/>
</dbReference>
<dbReference type="SUPFAM" id="SSF53335">
    <property type="entry name" value="S-adenosyl-L-methionine-dependent methyltransferases"/>
    <property type="match status" value="1"/>
</dbReference>
<dbReference type="Proteomes" id="UP000255169">
    <property type="component" value="Unassembled WGS sequence"/>
</dbReference>
<dbReference type="OrthoDB" id="9800643at2"/>
<evidence type="ECO:0000259" key="6">
    <source>
        <dbReference type="Pfam" id="PF13847"/>
    </source>
</evidence>
<dbReference type="GO" id="GO:0003676">
    <property type="term" value="F:nucleic acid binding"/>
    <property type="evidence" value="ECO:0007669"/>
    <property type="project" value="InterPro"/>
</dbReference>
<proteinExistence type="inferred from homology"/>
<dbReference type="PANTHER" id="PTHR18895:SF74">
    <property type="entry name" value="MTRF1L RELEASE FACTOR GLUTAMINE METHYLTRANSFERASE"/>
    <property type="match status" value="1"/>
</dbReference>
<protein>
    <recommendedName>
        <fullName evidence="5">Release factor glutamine methyltransferase</fullName>
        <shortName evidence="5">RF MTase</shortName>
        <ecNumber evidence="5">2.1.1.297</ecNumber>
    </recommendedName>
    <alternativeName>
        <fullName evidence="5">N5-glutamine methyltransferase PrmC</fullName>
    </alternativeName>
    <alternativeName>
        <fullName evidence="5">Protein-(glutamine-N5) MTase PrmC</fullName>
    </alternativeName>
    <alternativeName>
        <fullName evidence="5">Protein-glutamine N-methyltransferase PrmC</fullName>
    </alternativeName>
</protein>
<dbReference type="eggNOG" id="COG2890">
    <property type="taxonomic scope" value="Bacteria"/>
</dbReference>
<organism evidence="9 10">
    <name type="scientific">Yersinia ruckeri</name>
    <dbReference type="NCBI Taxonomy" id="29486"/>
    <lineage>
        <taxon>Bacteria</taxon>
        <taxon>Pseudomonadati</taxon>
        <taxon>Pseudomonadota</taxon>
        <taxon>Gammaproteobacteria</taxon>
        <taxon>Enterobacterales</taxon>
        <taxon>Yersiniaceae</taxon>
        <taxon>Yersinia</taxon>
    </lineage>
</organism>
<keyword evidence="1 5" id="KW-0489">Methyltransferase</keyword>
<dbReference type="KEGG" id="yrb:UGYR_00805"/>
<dbReference type="InterPro" id="IPR050320">
    <property type="entry name" value="N5-glutamine_MTase"/>
</dbReference>
<name>A0A085U8D6_YERRU</name>
<evidence type="ECO:0000256" key="4">
    <source>
        <dbReference type="ARBA" id="ARBA00048391"/>
    </source>
</evidence>
<dbReference type="InterPro" id="IPR029063">
    <property type="entry name" value="SAM-dependent_MTases_sf"/>
</dbReference>
<dbReference type="PROSITE" id="PS00092">
    <property type="entry name" value="N6_MTASE"/>
    <property type="match status" value="1"/>
</dbReference>
<keyword evidence="2 5" id="KW-0808">Transferase</keyword>
<accession>A0A085U8D6</accession>
<evidence type="ECO:0000259" key="7">
    <source>
        <dbReference type="Pfam" id="PF17827"/>
    </source>
</evidence>
<reference evidence="9 10" key="2">
    <citation type="submission" date="2018-06" db="EMBL/GenBank/DDBJ databases">
        <authorList>
            <consortium name="Pathogen Informatics"/>
            <person name="Doyle S."/>
        </authorList>
    </citation>
    <scope>NUCLEOTIDE SEQUENCE [LARGE SCALE GENOMIC DNA]</scope>
    <source>
        <strain evidence="9 10">NCTC10476</strain>
    </source>
</reference>
<dbReference type="FunFam" id="1.10.8.10:FF:000032">
    <property type="entry name" value="Release factor glutamine methyltransferase"/>
    <property type="match status" value="1"/>
</dbReference>
<gene>
    <name evidence="5 9" type="primary">prmC</name>
    <name evidence="8" type="ORF">CSF007_7940</name>
    <name evidence="9" type="ORF">NCTC10476_00546</name>
</gene>
<dbReference type="HAMAP" id="MF_02126">
    <property type="entry name" value="RF_methyltr_PrmC"/>
    <property type="match status" value="1"/>
</dbReference>
<evidence type="ECO:0000256" key="5">
    <source>
        <dbReference type="HAMAP-Rule" id="MF_02126"/>
    </source>
</evidence>
<feature type="domain" description="Methyltransferase" evidence="6">
    <location>
        <begin position="109"/>
        <end position="239"/>
    </location>
</feature>
<dbReference type="Gene3D" id="3.40.50.150">
    <property type="entry name" value="Vaccinia Virus protein VP39"/>
    <property type="match status" value="1"/>
</dbReference>
<dbReference type="InterPro" id="IPR019874">
    <property type="entry name" value="RF_methyltr_PrmC"/>
</dbReference>
<dbReference type="RefSeq" id="WP_038242362.1">
    <property type="nucleotide sequence ID" value="NZ_CABIHT010000069.1"/>
</dbReference>
<dbReference type="EMBL" id="LN681231">
    <property type="protein sequence ID" value="CEK27344.1"/>
    <property type="molecule type" value="Genomic_DNA"/>
</dbReference>
<feature type="binding site" evidence="5">
    <location>
        <position position="140"/>
    </location>
    <ligand>
        <name>S-adenosyl-L-methionine</name>
        <dbReference type="ChEBI" id="CHEBI:59789"/>
    </ligand>
</feature>
<dbReference type="GO" id="GO:0032259">
    <property type="term" value="P:methylation"/>
    <property type="evidence" value="ECO:0007669"/>
    <property type="project" value="UniProtKB-KW"/>
</dbReference>
<dbReference type="GO" id="GO:0102559">
    <property type="term" value="F:peptide chain release factor N(5)-glutamine methyltransferase activity"/>
    <property type="evidence" value="ECO:0007669"/>
    <property type="project" value="UniProtKB-EC"/>
</dbReference>
<evidence type="ECO:0000313" key="8">
    <source>
        <dbReference type="EMBL" id="CEK27344.1"/>
    </source>
</evidence>
<dbReference type="NCBIfam" id="TIGR03534">
    <property type="entry name" value="RF_mod_PrmC"/>
    <property type="match status" value="1"/>
</dbReference>
<dbReference type="STRING" id="29486.UGYR_00805"/>
<comment type="similarity">
    <text evidence="5">Belongs to the protein N5-glutamine methyltransferase family. PrmC subfamily.</text>
</comment>
<comment type="catalytic activity">
    <reaction evidence="4 5">
        <text>L-glutaminyl-[peptide chain release factor] + S-adenosyl-L-methionine = N(5)-methyl-L-glutaminyl-[peptide chain release factor] + S-adenosyl-L-homocysteine + H(+)</text>
        <dbReference type="Rhea" id="RHEA:42896"/>
        <dbReference type="Rhea" id="RHEA-COMP:10271"/>
        <dbReference type="Rhea" id="RHEA-COMP:10272"/>
        <dbReference type="ChEBI" id="CHEBI:15378"/>
        <dbReference type="ChEBI" id="CHEBI:30011"/>
        <dbReference type="ChEBI" id="CHEBI:57856"/>
        <dbReference type="ChEBI" id="CHEBI:59789"/>
        <dbReference type="ChEBI" id="CHEBI:61891"/>
        <dbReference type="EC" id="2.1.1.297"/>
    </reaction>
</comment>
<dbReference type="Pfam" id="PF17827">
    <property type="entry name" value="PrmC_N"/>
    <property type="match status" value="1"/>
</dbReference>
<keyword evidence="10" id="KW-1185">Reference proteome</keyword>
<dbReference type="InterPro" id="IPR004556">
    <property type="entry name" value="HemK-like"/>
</dbReference>
<reference evidence="8" key="1">
    <citation type="journal article" date="2015" name="Genome Announc.">
        <title>Complete Genome Sequence of Yersinia ruckeri Strain CSF007-82, Etiologic Agent of Red Mouth Disease in Salmonid Fish.</title>
        <authorList>
            <person name="Nelson M.C."/>
            <person name="LaPatra S.E."/>
            <person name="Welch T.J."/>
            <person name="Graf J."/>
        </authorList>
    </citation>
    <scope>NUCLEOTIDE SEQUENCE</scope>
    <source>
        <strain evidence="8">CSF007-82</strain>
    </source>
</reference>
<evidence type="ECO:0000256" key="2">
    <source>
        <dbReference type="ARBA" id="ARBA00022679"/>
    </source>
</evidence>
<dbReference type="AlphaFoldDB" id="A0A085U8D6"/>
<dbReference type="InterPro" id="IPR002052">
    <property type="entry name" value="DNA_methylase_N6_adenine_CS"/>
</dbReference>
<evidence type="ECO:0000256" key="1">
    <source>
        <dbReference type="ARBA" id="ARBA00022603"/>
    </source>
</evidence>
<dbReference type="Pfam" id="PF13847">
    <property type="entry name" value="Methyltransf_31"/>
    <property type="match status" value="1"/>
</dbReference>
<dbReference type="PATRIC" id="fig|29486.44.peg.1235"/>
<comment type="function">
    <text evidence="5">Methylates the class 1 translation termination release factors RF1/PrfA and RF2/PrfB on the glutamine residue of the universally conserved GGQ motif.</text>
</comment>